<sequence>MLQHGKRPTIASRHGMVAAAHPLAAAAGARILSNGGNAFDAAVATAAALNVVEPYMSGLAGRGVATCYIASEKRVRTLDFVGPISKNFPIDKLSNRSQLQRGALAVGAPGNLAGWCELNSTHGKKKLPELFAPAIAIARDGFQLIEFNIEEIQGVAGELAGHKALHPEWSRVYTAGAGNVQPGFVLKQPDLARTLEALASEGPGLLYGGALGKKILDRLTELGGCMVMDDLLAAKATWRDPVSVTYRGRTVHVPPPPCEGFQFLLTLRILEGFDLAKMKRNSTEHVDTVLRAVRLAAGVRIATGVPAPQKLAEILSDAHVETLRARVRDGKPVIGPTEQWTPPQEPVSPTDESHTTSFSIADNEGNLICLTQSLGSVFGSGIVVPGTGLCLNNFLYWADVNPKSPNRVKPGDQLPMCMAPSISTKDGNPILALGTPGSYGILQTQPQAMVQHVDFGLPLQQAIEAPRGRLTDGAEVYLESRLPPEVHADLRKLGHNITTGPEWTMKVGGMQGVAVDPETGIFTGGCDPRRDGYCVPA</sequence>
<gene>
    <name evidence="2" type="ORF">LJ725_17555</name>
</gene>
<dbReference type="PANTHER" id="PTHR43881">
    <property type="entry name" value="GAMMA-GLUTAMYLTRANSPEPTIDASE (AFU_ORTHOLOGUE AFUA_4G13580)"/>
    <property type="match status" value="1"/>
</dbReference>
<proteinExistence type="predicted"/>
<reference evidence="2 3" key="1">
    <citation type="submission" date="2021-11" db="EMBL/GenBank/DDBJ databases">
        <authorList>
            <person name="Lee D.-H."/>
            <person name="Kim S.-B."/>
        </authorList>
    </citation>
    <scope>NUCLEOTIDE SEQUENCE [LARGE SCALE GENOMIC DNA]</scope>
    <source>
        <strain evidence="2 3">KCTC 52223</strain>
    </source>
</reference>
<feature type="region of interest" description="Disordered" evidence="1">
    <location>
        <begin position="332"/>
        <end position="356"/>
    </location>
</feature>
<dbReference type="Gene3D" id="1.10.246.130">
    <property type="match status" value="1"/>
</dbReference>
<dbReference type="EMBL" id="JAJISD010000007">
    <property type="protein sequence ID" value="MCC8430781.1"/>
    <property type="molecule type" value="Genomic_DNA"/>
</dbReference>
<dbReference type="InterPro" id="IPR052896">
    <property type="entry name" value="GGT-like_enzyme"/>
</dbReference>
<protein>
    <submittedName>
        <fullName evidence="2">Gamma-glutamyltransferase family protein</fullName>
    </submittedName>
</protein>
<dbReference type="Proteomes" id="UP001198862">
    <property type="component" value="Unassembled WGS sequence"/>
</dbReference>
<dbReference type="PANTHER" id="PTHR43881:SF5">
    <property type="entry name" value="GAMMA-GLUTAMYLTRANSPEPTIDASE"/>
    <property type="match status" value="1"/>
</dbReference>
<dbReference type="Pfam" id="PF01019">
    <property type="entry name" value="G_glu_transpept"/>
    <property type="match status" value="1"/>
</dbReference>
<keyword evidence="3" id="KW-1185">Reference proteome</keyword>
<evidence type="ECO:0000256" key="1">
    <source>
        <dbReference type="SAM" id="MobiDB-lite"/>
    </source>
</evidence>
<comment type="caution">
    <text evidence="2">The sequence shown here is derived from an EMBL/GenBank/DDBJ whole genome shotgun (WGS) entry which is preliminary data.</text>
</comment>
<dbReference type="SUPFAM" id="SSF56235">
    <property type="entry name" value="N-terminal nucleophile aminohydrolases (Ntn hydrolases)"/>
    <property type="match status" value="1"/>
</dbReference>
<dbReference type="RefSeq" id="WP_230551932.1">
    <property type="nucleotide sequence ID" value="NZ_JAJISD010000007.1"/>
</dbReference>
<evidence type="ECO:0000313" key="3">
    <source>
        <dbReference type="Proteomes" id="UP001198862"/>
    </source>
</evidence>
<dbReference type="Gene3D" id="3.60.20.40">
    <property type="match status" value="1"/>
</dbReference>
<evidence type="ECO:0000313" key="2">
    <source>
        <dbReference type="EMBL" id="MCC8430781.1"/>
    </source>
</evidence>
<dbReference type="InterPro" id="IPR043137">
    <property type="entry name" value="GGT_ssub_C"/>
</dbReference>
<dbReference type="PRINTS" id="PR01210">
    <property type="entry name" value="GGTRANSPTASE"/>
</dbReference>
<dbReference type="InterPro" id="IPR043138">
    <property type="entry name" value="GGT_lsub"/>
</dbReference>
<organism evidence="2 3">
    <name type="scientific">Reyranella aquatilis</name>
    <dbReference type="NCBI Taxonomy" id="2035356"/>
    <lineage>
        <taxon>Bacteria</taxon>
        <taxon>Pseudomonadati</taxon>
        <taxon>Pseudomonadota</taxon>
        <taxon>Alphaproteobacteria</taxon>
        <taxon>Hyphomicrobiales</taxon>
        <taxon>Reyranellaceae</taxon>
        <taxon>Reyranella</taxon>
    </lineage>
</organism>
<name>A0ABS8KXE8_9HYPH</name>
<accession>A0ABS8KXE8</accession>
<dbReference type="InterPro" id="IPR029055">
    <property type="entry name" value="Ntn_hydrolases_N"/>
</dbReference>